<dbReference type="GO" id="GO:0006631">
    <property type="term" value="P:fatty acid metabolic process"/>
    <property type="evidence" value="ECO:0007669"/>
    <property type="project" value="TreeGrafter"/>
</dbReference>
<dbReference type="RefSeq" id="WP_071087302.1">
    <property type="nucleotide sequence ID" value="NZ_MBLM01000134.1"/>
</dbReference>
<dbReference type="Proteomes" id="UP000179627">
    <property type="component" value="Unassembled WGS sequence"/>
</dbReference>
<accession>A0A1S1QHT9</accession>
<dbReference type="NCBIfam" id="NF004837">
    <property type="entry name" value="PRK06187.1"/>
    <property type="match status" value="1"/>
</dbReference>
<keyword evidence="2 5" id="KW-0436">Ligase</keyword>
<evidence type="ECO:0000259" key="3">
    <source>
        <dbReference type="Pfam" id="PF00501"/>
    </source>
</evidence>
<protein>
    <submittedName>
        <fullName evidence="5">Long-chain fatty acid--CoA ligase</fullName>
    </submittedName>
</protein>
<reference evidence="6" key="1">
    <citation type="submission" date="2016-07" db="EMBL/GenBank/DDBJ databases">
        <title>Sequence Frankia sp. strain CcI1.17.</title>
        <authorList>
            <person name="Ghodhbane-Gtari F."/>
            <person name="Swanson E."/>
            <person name="Gueddou A."/>
            <person name="Morris K."/>
            <person name="Hezbri K."/>
            <person name="Ktari A."/>
            <person name="Nouioui I."/>
            <person name="Abebe-Akele F."/>
            <person name="Simpson S."/>
            <person name="Thomas K."/>
            <person name="Gtari M."/>
            <person name="Tisa L.S."/>
            <person name="Hurst S."/>
        </authorList>
    </citation>
    <scope>NUCLEOTIDE SEQUENCE [LARGE SCALE GENOMIC DNA]</scope>
    <source>
        <strain evidence="6">Cc1.17</strain>
    </source>
</reference>
<dbReference type="PANTHER" id="PTHR43201">
    <property type="entry name" value="ACYL-COA SYNTHETASE"/>
    <property type="match status" value="1"/>
</dbReference>
<comment type="similarity">
    <text evidence="1">Belongs to the ATP-dependent AMP-binding enzyme family.</text>
</comment>
<dbReference type="OrthoDB" id="9803968at2"/>
<name>A0A1S1QHT9_9ACTN</name>
<keyword evidence="6" id="KW-1185">Reference proteome</keyword>
<dbReference type="Pfam" id="PF00501">
    <property type="entry name" value="AMP-binding"/>
    <property type="match status" value="1"/>
</dbReference>
<evidence type="ECO:0000313" key="6">
    <source>
        <dbReference type="Proteomes" id="UP000179627"/>
    </source>
</evidence>
<dbReference type="SUPFAM" id="SSF56801">
    <property type="entry name" value="Acetyl-CoA synthetase-like"/>
    <property type="match status" value="1"/>
</dbReference>
<dbReference type="InterPro" id="IPR000873">
    <property type="entry name" value="AMP-dep_synth/lig_dom"/>
</dbReference>
<comment type="caution">
    <text evidence="5">The sequence shown here is derived from an EMBL/GenBank/DDBJ whole genome shotgun (WGS) entry which is preliminary data.</text>
</comment>
<gene>
    <name evidence="5" type="ORF">CC117_23515</name>
</gene>
<feature type="domain" description="AMP-binding enzyme C-terminal" evidence="4">
    <location>
        <begin position="429"/>
        <end position="504"/>
    </location>
</feature>
<feature type="domain" description="AMP-dependent synthetase/ligase" evidence="3">
    <location>
        <begin position="16"/>
        <end position="379"/>
    </location>
</feature>
<dbReference type="InterPro" id="IPR025110">
    <property type="entry name" value="AMP-bd_C"/>
</dbReference>
<evidence type="ECO:0000256" key="1">
    <source>
        <dbReference type="ARBA" id="ARBA00006432"/>
    </source>
</evidence>
<dbReference type="EMBL" id="MBLM01000134">
    <property type="protein sequence ID" value="OHV33149.1"/>
    <property type="molecule type" value="Genomic_DNA"/>
</dbReference>
<dbReference type="GO" id="GO:0031956">
    <property type="term" value="F:medium-chain fatty acid-CoA ligase activity"/>
    <property type="evidence" value="ECO:0007669"/>
    <property type="project" value="TreeGrafter"/>
</dbReference>
<evidence type="ECO:0000256" key="2">
    <source>
        <dbReference type="ARBA" id="ARBA00022598"/>
    </source>
</evidence>
<dbReference type="Pfam" id="PF13193">
    <property type="entry name" value="AMP-binding_C"/>
    <property type="match status" value="1"/>
</dbReference>
<proteinExistence type="inferred from homology"/>
<sequence>MIDPDAHTLTARSAVHAARRPDHVALICEDRELTYAQLHRESNRTGHALLAAGLRRGSRVAYLGRESEYYYDLVLGCAKSGTVLVPINWRLTAREVDHVLHDSHAEIIFVEEEFRPVVERVRMDLPRPVTVVTVDTPGTRSGGFLAWKAGQPDTALDPGTGPDDPVVQMYTSGTTGLPKGVVLAHRTYFVFIENIRRAGNDWIDWLSTDRALIAFPGLHSGGMAWFLHGFVVGWTSVVMRMFVPEEAVRLIRHHRITNTFAAPAMLQMMLDERGATPEAFSSLRKVVYGGAPMPAALMLRCVKEFGCELAQMYASAETGSVVTALAPHEHVPGHPKLGTAGRACPGNEVRIVDEQGRALPAGEIGQVCVRTPARFLEYWNRPDATAETVQDGWLHMPDAGYLDPDGYLVICDRINDMIIVAGQNIYPVEVENAIRTHPDVVDAAVVGVADPRWGEVVQAVVVARPDVTVTGRDLMRWLRGRIADFKIPNRYEFVDQLPRNPTGKVLRRELRARAGAAAAAGGETP</sequence>
<dbReference type="FunFam" id="3.30.300.30:FF:000008">
    <property type="entry name" value="2,3-dihydroxybenzoate-AMP ligase"/>
    <property type="match status" value="1"/>
</dbReference>
<dbReference type="InterPro" id="IPR045851">
    <property type="entry name" value="AMP-bd_C_sf"/>
</dbReference>
<evidence type="ECO:0000259" key="4">
    <source>
        <dbReference type="Pfam" id="PF13193"/>
    </source>
</evidence>
<organism evidence="5 6">
    <name type="scientific">Parafrankia colletiae</name>
    <dbReference type="NCBI Taxonomy" id="573497"/>
    <lineage>
        <taxon>Bacteria</taxon>
        <taxon>Bacillati</taxon>
        <taxon>Actinomycetota</taxon>
        <taxon>Actinomycetes</taxon>
        <taxon>Frankiales</taxon>
        <taxon>Frankiaceae</taxon>
        <taxon>Parafrankia</taxon>
    </lineage>
</organism>
<dbReference type="Gene3D" id="3.40.50.12780">
    <property type="entry name" value="N-terminal domain of ligase-like"/>
    <property type="match status" value="1"/>
</dbReference>
<dbReference type="AlphaFoldDB" id="A0A1S1QHT9"/>
<evidence type="ECO:0000313" key="5">
    <source>
        <dbReference type="EMBL" id="OHV33149.1"/>
    </source>
</evidence>
<dbReference type="InterPro" id="IPR042099">
    <property type="entry name" value="ANL_N_sf"/>
</dbReference>
<dbReference type="PANTHER" id="PTHR43201:SF5">
    <property type="entry name" value="MEDIUM-CHAIN ACYL-COA LIGASE ACSF2, MITOCHONDRIAL"/>
    <property type="match status" value="1"/>
</dbReference>
<dbReference type="Gene3D" id="3.30.300.30">
    <property type="match status" value="1"/>
</dbReference>